<accession>A0A369J5X3</accession>
<dbReference type="EMBL" id="LUEZ02000112">
    <property type="protein sequence ID" value="RDB17459.1"/>
    <property type="molecule type" value="Genomic_DNA"/>
</dbReference>
<proteinExistence type="predicted"/>
<keyword evidence="3" id="KW-1185">Reference proteome</keyword>
<protein>
    <submittedName>
        <fullName evidence="2">Uncharacterized protein</fullName>
    </submittedName>
</protein>
<dbReference type="Proteomes" id="UP000076154">
    <property type="component" value="Unassembled WGS sequence"/>
</dbReference>
<feature type="compositionally biased region" description="Basic and acidic residues" evidence="1">
    <location>
        <begin position="65"/>
        <end position="74"/>
    </location>
</feature>
<organism evidence="2 3">
    <name type="scientific">Hypsizygus marmoreus</name>
    <name type="common">White beech mushroom</name>
    <name type="synonym">Agaricus marmoreus</name>
    <dbReference type="NCBI Taxonomy" id="39966"/>
    <lineage>
        <taxon>Eukaryota</taxon>
        <taxon>Fungi</taxon>
        <taxon>Dikarya</taxon>
        <taxon>Basidiomycota</taxon>
        <taxon>Agaricomycotina</taxon>
        <taxon>Agaricomycetes</taxon>
        <taxon>Agaricomycetidae</taxon>
        <taxon>Agaricales</taxon>
        <taxon>Tricholomatineae</taxon>
        <taxon>Lyophyllaceae</taxon>
        <taxon>Hypsizygus</taxon>
    </lineage>
</organism>
<comment type="caution">
    <text evidence="2">The sequence shown here is derived from an EMBL/GenBank/DDBJ whole genome shotgun (WGS) entry which is preliminary data.</text>
</comment>
<feature type="region of interest" description="Disordered" evidence="1">
    <location>
        <begin position="55"/>
        <end position="74"/>
    </location>
</feature>
<name>A0A369J5X3_HYPMA</name>
<gene>
    <name evidence="2" type="ORF">Hypma_001626</name>
</gene>
<evidence type="ECO:0000256" key="1">
    <source>
        <dbReference type="SAM" id="MobiDB-lite"/>
    </source>
</evidence>
<evidence type="ECO:0000313" key="2">
    <source>
        <dbReference type="EMBL" id="RDB17459.1"/>
    </source>
</evidence>
<dbReference type="AlphaFoldDB" id="A0A369J5X3"/>
<evidence type="ECO:0000313" key="3">
    <source>
        <dbReference type="Proteomes" id="UP000076154"/>
    </source>
</evidence>
<reference evidence="2" key="1">
    <citation type="submission" date="2018-04" db="EMBL/GenBank/DDBJ databases">
        <title>Whole genome sequencing of Hypsizygus marmoreus.</title>
        <authorList>
            <person name="Choi I.-G."/>
            <person name="Min B."/>
            <person name="Kim J.-G."/>
            <person name="Kim S."/>
            <person name="Oh Y.-L."/>
            <person name="Kong W.-S."/>
            <person name="Park H."/>
            <person name="Jeong J."/>
            <person name="Song E.-S."/>
        </authorList>
    </citation>
    <scope>NUCLEOTIDE SEQUENCE [LARGE SCALE GENOMIC DNA]</scope>
    <source>
        <strain evidence="2">51987-8</strain>
    </source>
</reference>
<dbReference type="InParanoid" id="A0A369J5X3"/>
<sequence length="74" mass="8191">MFPTTTLDTLYELLDGGPIATDLSMRTLSHADPFSPKRDGTQGDLYLQFASSRYQSYPGSPQSGREFDDIVEKG</sequence>